<dbReference type="Gene3D" id="3.40.50.620">
    <property type="entry name" value="HUPs"/>
    <property type="match status" value="1"/>
</dbReference>
<accession>A0ABW2B1F1</accession>
<sequence>MITSIVVGFDGSEAAERALKMGCELALKFGARLEVCHTPLEETVTFAAEAISGFYVGPTAAHDEMLREAAVKMAERAKGIAAEAGMPDVEVHIGHGLPAANVLARAREAKADLIVTGRRGLGAVKGLFLGSTSQEISKSAQCAVMTVA</sequence>
<keyword evidence="4" id="KW-1185">Reference proteome</keyword>
<dbReference type="SUPFAM" id="SSF52402">
    <property type="entry name" value="Adenine nucleotide alpha hydrolases-like"/>
    <property type="match status" value="1"/>
</dbReference>
<comment type="caution">
    <text evidence="3">The sequence shown here is derived from an EMBL/GenBank/DDBJ whole genome shotgun (WGS) entry which is preliminary data.</text>
</comment>
<dbReference type="EMBL" id="JBHSWG010000001">
    <property type="protein sequence ID" value="MFC6758966.1"/>
    <property type="molecule type" value="Genomic_DNA"/>
</dbReference>
<organism evidence="3 4">
    <name type="scientific">Sulfitobacter porphyrae</name>
    <dbReference type="NCBI Taxonomy" id="1246864"/>
    <lineage>
        <taxon>Bacteria</taxon>
        <taxon>Pseudomonadati</taxon>
        <taxon>Pseudomonadota</taxon>
        <taxon>Alphaproteobacteria</taxon>
        <taxon>Rhodobacterales</taxon>
        <taxon>Roseobacteraceae</taxon>
        <taxon>Sulfitobacter</taxon>
    </lineage>
</organism>
<evidence type="ECO:0000259" key="2">
    <source>
        <dbReference type="Pfam" id="PF00582"/>
    </source>
</evidence>
<dbReference type="PANTHER" id="PTHR46268:SF6">
    <property type="entry name" value="UNIVERSAL STRESS PROTEIN UP12"/>
    <property type="match status" value="1"/>
</dbReference>
<dbReference type="Pfam" id="PF00582">
    <property type="entry name" value="Usp"/>
    <property type="match status" value="1"/>
</dbReference>
<evidence type="ECO:0000313" key="4">
    <source>
        <dbReference type="Proteomes" id="UP001596353"/>
    </source>
</evidence>
<feature type="domain" description="UspA" evidence="2">
    <location>
        <begin position="1"/>
        <end position="147"/>
    </location>
</feature>
<evidence type="ECO:0000256" key="1">
    <source>
        <dbReference type="ARBA" id="ARBA00008791"/>
    </source>
</evidence>
<dbReference type="InterPro" id="IPR006016">
    <property type="entry name" value="UspA"/>
</dbReference>
<dbReference type="InterPro" id="IPR014729">
    <property type="entry name" value="Rossmann-like_a/b/a_fold"/>
</dbReference>
<name>A0ABW2B1F1_9RHOB</name>
<dbReference type="PANTHER" id="PTHR46268">
    <property type="entry name" value="STRESS RESPONSE PROTEIN NHAX"/>
    <property type="match status" value="1"/>
</dbReference>
<protein>
    <submittedName>
        <fullName evidence="3">Universal stress protein</fullName>
    </submittedName>
</protein>
<dbReference type="InterPro" id="IPR006015">
    <property type="entry name" value="Universal_stress_UspA"/>
</dbReference>
<proteinExistence type="inferred from homology"/>
<evidence type="ECO:0000313" key="3">
    <source>
        <dbReference type="EMBL" id="MFC6758966.1"/>
    </source>
</evidence>
<dbReference type="CDD" id="cd00293">
    <property type="entry name" value="USP-like"/>
    <property type="match status" value="1"/>
</dbReference>
<comment type="similarity">
    <text evidence="1">Belongs to the universal stress protein A family.</text>
</comment>
<reference evidence="4" key="1">
    <citation type="journal article" date="2019" name="Int. J. Syst. Evol. Microbiol.">
        <title>The Global Catalogue of Microorganisms (GCM) 10K type strain sequencing project: providing services to taxonomists for standard genome sequencing and annotation.</title>
        <authorList>
            <consortium name="The Broad Institute Genomics Platform"/>
            <consortium name="The Broad Institute Genome Sequencing Center for Infectious Disease"/>
            <person name="Wu L."/>
            <person name="Ma J."/>
        </authorList>
    </citation>
    <scope>NUCLEOTIDE SEQUENCE [LARGE SCALE GENOMIC DNA]</scope>
    <source>
        <strain evidence="4">CCUG 66188</strain>
    </source>
</reference>
<dbReference type="Proteomes" id="UP001596353">
    <property type="component" value="Unassembled WGS sequence"/>
</dbReference>
<gene>
    <name evidence="3" type="ORF">ACFQFQ_04675</name>
</gene>
<dbReference type="PRINTS" id="PR01438">
    <property type="entry name" value="UNVRSLSTRESS"/>
</dbReference>